<protein>
    <submittedName>
        <fullName evidence="3">NAD(P)-dependent dehydrogenase, short-chain alcohol dehydrogenase family</fullName>
    </submittedName>
</protein>
<dbReference type="PRINTS" id="PR00081">
    <property type="entry name" value="GDHRDH"/>
</dbReference>
<comment type="similarity">
    <text evidence="1">Belongs to the short-chain dehydrogenases/reductases (SDR) family.</text>
</comment>
<keyword evidence="4" id="KW-1185">Reference proteome</keyword>
<organism evidence="3 4">
    <name type="scientific">Lutimaribacter pacificus</name>
    <dbReference type="NCBI Taxonomy" id="391948"/>
    <lineage>
        <taxon>Bacteria</taxon>
        <taxon>Pseudomonadati</taxon>
        <taxon>Pseudomonadota</taxon>
        <taxon>Alphaproteobacteria</taxon>
        <taxon>Rhodobacterales</taxon>
        <taxon>Roseobacteraceae</taxon>
        <taxon>Lutimaribacter</taxon>
    </lineage>
</organism>
<dbReference type="CDD" id="cd05233">
    <property type="entry name" value="SDR_c"/>
    <property type="match status" value="1"/>
</dbReference>
<dbReference type="GO" id="GO:0016491">
    <property type="term" value="F:oxidoreductase activity"/>
    <property type="evidence" value="ECO:0007669"/>
    <property type="project" value="UniProtKB-KW"/>
</dbReference>
<evidence type="ECO:0000313" key="3">
    <source>
        <dbReference type="EMBL" id="SHK33713.1"/>
    </source>
</evidence>
<dbReference type="SUPFAM" id="SSF51735">
    <property type="entry name" value="NAD(P)-binding Rossmann-fold domains"/>
    <property type="match status" value="1"/>
</dbReference>
<dbReference type="Proteomes" id="UP000324252">
    <property type="component" value="Unassembled WGS sequence"/>
</dbReference>
<dbReference type="PANTHER" id="PTHR43477">
    <property type="entry name" value="DIHYDROANTICAPSIN 7-DEHYDROGENASE"/>
    <property type="match status" value="1"/>
</dbReference>
<dbReference type="InterPro" id="IPR036291">
    <property type="entry name" value="NAD(P)-bd_dom_sf"/>
</dbReference>
<dbReference type="OrthoDB" id="9779623at2"/>
<dbReference type="Gene3D" id="3.40.50.720">
    <property type="entry name" value="NAD(P)-binding Rossmann-like Domain"/>
    <property type="match status" value="1"/>
</dbReference>
<keyword evidence="2" id="KW-0560">Oxidoreductase</keyword>
<accession>A0A1H0HN35</accession>
<dbReference type="AlphaFoldDB" id="A0A1H0HN35"/>
<evidence type="ECO:0000256" key="1">
    <source>
        <dbReference type="ARBA" id="ARBA00006484"/>
    </source>
</evidence>
<dbReference type="PRINTS" id="PR00080">
    <property type="entry name" value="SDRFAMILY"/>
</dbReference>
<dbReference type="InterPro" id="IPR051122">
    <property type="entry name" value="SDR_DHRS6-like"/>
</dbReference>
<evidence type="ECO:0000256" key="2">
    <source>
        <dbReference type="ARBA" id="ARBA00023002"/>
    </source>
</evidence>
<evidence type="ECO:0000313" key="4">
    <source>
        <dbReference type="Proteomes" id="UP000324252"/>
    </source>
</evidence>
<dbReference type="FunFam" id="3.40.50.720:FF:000084">
    <property type="entry name" value="Short-chain dehydrogenase reductase"/>
    <property type="match status" value="1"/>
</dbReference>
<dbReference type="InterPro" id="IPR002347">
    <property type="entry name" value="SDR_fam"/>
</dbReference>
<dbReference type="RefSeq" id="WP_149788257.1">
    <property type="nucleotide sequence ID" value="NZ_FNIO01000004.1"/>
</dbReference>
<dbReference type="InterPro" id="IPR020904">
    <property type="entry name" value="Sc_DH/Rdtase_CS"/>
</dbReference>
<sequence>MERLQDQAVLVTGAGNGIGRAIALKLHGAGACVLAVDRDDGALATLPSGPRLRPMAADLSVPDTAGQPVAACVKAFGGLSVLVNNVGKGNGTPVHLTSDQDLDTWLDLNLRITFRMSRAALPHLCEARGNIVNMASTLGFTGVPGIAAYAAAKGGIIGLTRQMAAEYGPEGLRVNAVAPGIVETAATAGRLATNERFRAMTIGATPLGRAGTVDDVANAVLFLASPEASFVTGHVLVVDGGASAVFHRG</sequence>
<dbReference type="PROSITE" id="PS00061">
    <property type="entry name" value="ADH_SHORT"/>
    <property type="match status" value="1"/>
</dbReference>
<reference evidence="3 4" key="1">
    <citation type="submission" date="2016-11" db="EMBL/GenBank/DDBJ databases">
        <authorList>
            <person name="Varghese N."/>
            <person name="Submissions S."/>
        </authorList>
    </citation>
    <scope>NUCLEOTIDE SEQUENCE [LARGE SCALE GENOMIC DNA]</scope>
    <source>
        <strain evidence="3 4">DSM 29620</strain>
    </source>
</reference>
<name>A0A1H0HN35_9RHOB</name>
<proteinExistence type="inferred from homology"/>
<dbReference type="Pfam" id="PF13561">
    <property type="entry name" value="adh_short_C2"/>
    <property type="match status" value="1"/>
</dbReference>
<dbReference type="PANTHER" id="PTHR43477:SF1">
    <property type="entry name" value="DIHYDROANTICAPSIN 7-DEHYDROGENASE"/>
    <property type="match status" value="1"/>
</dbReference>
<gene>
    <name evidence="3" type="ORF">SAMN05444142_104362</name>
</gene>
<dbReference type="EMBL" id="FQZZ01000004">
    <property type="protein sequence ID" value="SHK33713.1"/>
    <property type="molecule type" value="Genomic_DNA"/>
</dbReference>